<dbReference type="InterPro" id="IPR050490">
    <property type="entry name" value="Bact_solute-bd_prot1"/>
</dbReference>
<protein>
    <submittedName>
        <fullName evidence="5">Extracellular solute-binding protein</fullName>
    </submittedName>
</protein>
<keyword evidence="3" id="KW-0813">Transport</keyword>
<reference evidence="5 6" key="1">
    <citation type="submission" date="2019-06" db="EMBL/GenBank/DDBJ databases">
        <title>Genome sequence of Litorilinea aerophila BAA-2444.</title>
        <authorList>
            <person name="Maclea K.S."/>
            <person name="Maurais E.G."/>
            <person name="Iannazzi L.C."/>
        </authorList>
    </citation>
    <scope>NUCLEOTIDE SEQUENCE [LARGE SCALE GENOMIC DNA]</scope>
    <source>
        <strain evidence="5 6">ATCC BAA-2444</strain>
    </source>
</reference>
<comment type="subcellular location">
    <subcellularLocation>
        <location evidence="1">Cell envelope</location>
    </subcellularLocation>
</comment>
<evidence type="ECO:0000256" key="2">
    <source>
        <dbReference type="ARBA" id="ARBA00008520"/>
    </source>
</evidence>
<dbReference type="Pfam" id="PF01547">
    <property type="entry name" value="SBP_bac_1"/>
    <property type="match status" value="1"/>
</dbReference>
<dbReference type="InterPro" id="IPR006059">
    <property type="entry name" value="SBP"/>
</dbReference>
<dbReference type="Proteomes" id="UP000317371">
    <property type="component" value="Unassembled WGS sequence"/>
</dbReference>
<dbReference type="PANTHER" id="PTHR43649:SF31">
    <property type="entry name" value="SN-GLYCEROL-3-PHOSPHATE-BINDING PERIPLASMIC PROTEIN UGPB"/>
    <property type="match status" value="1"/>
</dbReference>
<dbReference type="AlphaFoldDB" id="A0A540VID8"/>
<organism evidence="5 6">
    <name type="scientific">Litorilinea aerophila</name>
    <dbReference type="NCBI Taxonomy" id="1204385"/>
    <lineage>
        <taxon>Bacteria</taxon>
        <taxon>Bacillati</taxon>
        <taxon>Chloroflexota</taxon>
        <taxon>Caldilineae</taxon>
        <taxon>Caldilineales</taxon>
        <taxon>Caldilineaceae</taxon>
        <taxon>Litorilinea</taxon>
    </lineage>
</organism>
<comment type="similarity">
    <text evidence="2">Belongs to the bacterial solute-binding protein 1 family.</text>
</comment>
<dbReference type="InParanoid" id="A0A540VID8"/>
<dbReference type="EMBL" id="VIGC01000007">
    <property type="protein sequence ID" value="TQE96538.1"/>
    <property type="molecule type" value="Genomic_DNA"/>
</dbReference>
<dbReference type="SUPFAM" id="SSF53850">
    <property type="entry name" value="Periplasmic binding protein-like II"/>
    <property type="match status" value="1"/>
</dbReference>
<comment type="caution">
    <text evidence="5">The sequence shown here is derived from an EMBL/GenBank/DDBJ whole genome shotgun (WGS) entry which is preliminary data.</text>
</comment>
<evidence type="ECO:0000313" key="6">
    <source>
        <dbReference type="Proteomes" id="UP000317371"/>
    </source>
</evidence>
<dbReference type="Gene3D" id="3.40.190.10">
    <property type="entry name" value="Periplasmic binding protein-like II"/>
    <property type="match status" value="1"/>
</dbReference>
<gene>
    <name evidence="5" type="ORF">FKZ61_06490</name>
</gene>
<evidence type="ECO:0000256" key="1">
    <source>
        <dbReference type="ARBA" id="ARBA00004196"/>
    </source>
</evidence>
<dbReference type="GO" id="GO:0030313">
    <property type="term" value="C:cell envelope"/>
    <property type="evidence" value="ECO:0007669"/>
    <property type="project" value="UniProtKB-SubCell"/>
</dbReference>
<proteinExistence type="inferred from homology"/>
<dbReference type="PANTHER" id="PTHR43649">
    <property type="entry name" value="ARABINOSE-BINDING PROTEIN-RELATED"/>
    <property type="match status" value="1"/>
</dbReference>
<evidence type="ECO:0000256" key="3">
    <source>
        <dbReference type="ARBA" id="ARBA00022448"/>
    </source>
</evidence>
<evidence type="ECO:0000313" key="5">
    <source>
        <dbReference type="EMBL" id="TQE96538.1"/>
    </source>
</evidence>
<accession>A0A540VID8</accession>
<evidence type="ECO:0000256" key="4">
    <source>
        <dbReference type="ARBA" id="ARBA00022729"/>
    </source>
</evidence>
<name>A0A540VID8_9CHLR</name>
<keyword evidence="6" id="KW-1185">Reference proteome</keyword>
<dbReference type="OrthoDB" id="9782846at2"/>
<sequence>MTGSGVLSKHSAEWLDGQPADPARIWFHRPPGVVVLVQPTQKRSTAMLRNNVTRRKFLQGLAVTGLGALGAQVMAACAAPGPASSGGATEATGASGEPAATDVTLRVQVPPEAGQSVMPTIFGERFQQETGIKVIIEETIYSEIETKTQTGFISGTLQDLLYGHHRWLFINYLKGIYMEIDDLLASDPPADFDDIYPSVMAGNSWNGKNFSMPGVVHPGGNIAVSYNKQILADKGLPEPQEGWTISDWTELAKAAADEAAGIFGLGFDSMSAMHYYSNFSRSWGSPDSTESWIMDAEGTRLTFNTDLHREIGAWYVDLLESKVAPRKADYIEGSAGRLFVAGFSATHASTVGNVNSFLNQIGGKFEMDAVLLPVGPEGRQGTCYSGNQHMINSATKYPEEAWELLKLYSSTEAGISMVLDGKLQPNGHKSAWTDPKVNEINRMFGVTDRLLTAGIEPYPMPKNTRFTEANNTFQNEIDLIWEGEVSWEEHAPVIEEKVQAILDLPLPE</sequence>
<keyword evidence="4" id="KW-0732">Signal</keyword>